<dbReference type="SUPFAM" id="SSF47413">
    <property type="entry name" value="lambda repressor-like DNA-binding domains"/>
    <property type="match status" value="1"/>
</dbReference>
<reference evidence="2 3" key="1">
    <citation type="journal article" date="2015" name="Genome Announc.">
        <title>Expanding the biotechnology potential of lactobacilli through comparative genomics of 213 strains and associated genera.</title>
        <authorList>
            <person name="Sun Z."/>
            <person name="Harris H.M."/>
            <person name="McCann A."/>
            <person name="Guo C."/>
            <person name="Argimon S."/>
            <person name="Zhang W."/>
            <person name="Yang X."/>
            <person name="Jeffery I.B."/>
            <person name="Cooney J.C."/>
            <person name="Kagawa T.F."/>
            <person name="Liu W."/>
            <person name="Song Y."/>
            <person name="Salvetti E."/>
            <person name="Wrobel A."/>
            <person name="Rasinkangas P."/>
            <person name="Parkhill J."/>
            <person name="Rea M.C."/>
            <person name="O'Sullivan O."/>
            <person name="Ritari J."/>
            <person name="Douillard F.P."/>
            <person name="Paul Ross R."/>
            <person name="Yang R."/>
            <person name="Briner A.E."/>
            <person name="Felis G.E."/>
            <person name="de Vos W.M."/>
            <person name="Barrangou R."/>
            <person name="Klaenhammer T.R."/>
            <person name="Caufield P.W."/>
            <person name="Cui Y."/>
            <person name="Zhang H."/>
            <person name="O'Toole P.W."/>
        </authorList>
    </citation>
    <scope>NUCLEOTIDE SEQUENCE [LARGE SCALE GENOMIC DNA]</scope>
    <source>
        <strain evidence="2 3">DSM 15429</strain>
    </source>
</reference>
<name>A0A0R1R1A5_9LACO</name>
<dbReference type="Gene3D" id="1.10.260.40">
    <property type="entry name" value="lambda repressor-like DNA-binding domains"/>
    <property type="match status" value="1"/>
</dbReference>
<organism evidence="2 3">
    <name type="scientific">Levilactobacillus spicheri DSM 15429</name>
    <dbReference type="NCBI Taxonomy" id="1423805"/>
    <lineage>
        <taxon>Bacteria</taxon>
        <taxon>Bacillati</taxon>
        <taxon>Bacillota</taxon>
        <taxon>Bacilli</taxon>
        <taxon>Lactobacillales</taxon>
        <taxon>Lactobacillaceae</taxon>
        <taxon>Levilactobacillus</taxon>
    </lineage>
</organism>
<proteinExistence type="predicted"/>
<dbReference type="AlphaFoldDB" id="A0A0R1R1A5"/>
<protein>
    <submittedName>
        <fullName evidence="2">XRE family transcriptional regulator</fullName>
    </submittedName>
</protein>
<accession>A0A0R1R1A5</accession>
<comment type="caution">
    <text evidence="2">The sequence shown here is derived from an EMBL/GenBank/DDBJ whole genome shotgun (WGS) entry which is preliminary data.</text>
</comment>
<gene>
    <name evidence="2" type="ORF">FD37_GL001842</name>
</gene>
<evidence type="ECO:0000313" key="2">
    <source>
        <dbReference type="EMBL" id="KRL47922.1"/>
    </source>
</evidence>
<dbReference type="RefSeq" id="WP_052957177.1">
    <property type="nucleotide sequence ID" value="NZ_AZFC01000020.1"/>
</dbReference>
<dbReference type="PANTHER" id="PTHR37038">
    <property type="entry name" value="TRANSCRIPTIONAL REGULATOR-RELATED"/>
    <property type="match status" value="1"/>
</dbReference>
<dbReference type="PROSITE" id="PS50943">
    <property type="entry name" value="HTH_CROC1"/>
    <property type="match status" value="1"/>
</dbReference>
<dbReference type="EMBL" id="AZFC01000020">
    <property type="protein sequence ID" value="KRL47922.1"/>
    <property type="molecule type" value="Genomic_DNA"/>
</dbReference>
<dbReference type="SMART" id="SM00530">
    <property type="entry name" value="HTH_XRE"/>
    <property type="match status" value="1"/>
</dbReference>
<dbReference type="PATRIC" id="fig|1423805.4.peg.1890"/>
<dbReference type="Proteomes" id="UP000051835">
    <property type="component" value="Unassembled WGS sequence"/>
</dbReference>
<sequence>MPEFGSTLKHLRQLRGLTQAALYDGIISRSFAGRLERNQHSLTADKLAQILDRLAVSPSEFQFILQDHHYPSDTALLNHILVAYDQRNFPRLRHLEQAYRTSDRPTERDLATLAQLLIRITDQLHWSLTPEMTALWHRLNAATTWTLSDFLWAQVWLMIAAVQRDIPQLLAGIAKMHASCDRYVTADGDAFHVLAYRSSFDLLAFQILLTLHRDQAARDFRPAFTPPHQEYLTDSQLLIYRACDAIWEWYFGDVAAGTALAQPILALSPLGIATDIGEVLTLYRRKARTYRQSQQKGV</sequence>
<dbReference type="InterPro" id="IPR053163">
    <property type="entry name" value="HTH-type_regulator_Rgg"/>
</dbReference>
<evidence type="ECO:0000313" key="3">
    <source>
        <dbReference type="Proteomes" id="UP000051835"/>
    </source>
</evidence>
<dbReference type="Pfam" id="PF01381">
    <property type="entry name" value="HTH_3"/>
    <property type="match status" value="1"/>
</dbReference>
<evidence type="ECO:0000259" key="1">
    <source>
        <dbReference type="PROSITE" id="PS50943"/>
    </source>
</evidence>
<dbReference type="GO" id="GO:0003677">
    <property type="term" value="F:DNA binding"/>
    <property type="evidence" value="ECO:0007669"/>
    <property type="project" value="InterPro"/>
</dbReference>
<feature type="domain" description="HTH cro/C1-type" evidence="1">
    <location>
        <begin position="8"/>
        <end position="61"/>
    </location>
</feature>
<dbReference type="InterPro" id="IPR001387">
    <property type="entry name" value="Cro/C1-type_HTH"/>
</dbReference>
<dbReference type="CDD" id="cd00093">
    <property type="entry name" value="HTH_XRE"/>
    <property type="match status" value="1"/>
</dbReference>
<dbReference type="InterPro" id="IPR010982">
    <property type="entry name" value="Lambda_DNA-bd_dom_sf"/>
</dbReference>